<organism evidence="2 3">
    <name type="scientific">[Eubacterium] hominis</name>
    <dbReference type="NCBI Taxonomy" id="2764325"/>
    <lineage>
        <taxon>Bacteria</taxon>
        <taxon>Bacillati</taxon>
        <taxon>Bacillota</taxon>
        <taxon>Erysipelotrichia</taxon>
        <taxon>Erysipelotrichales</taxon>
        <taxon>Erysipelotrichaceae</taxon>
        <taxon>Amedibacillus</taxon>
    </lineage>
</organism>
<dbReference type="GO" id="GO:0003677">
    <property type="term" value="F:DNA binding"/>
    <property type="evidence" value="ECO:0007669"/>
    <property type="project" value="UniProtKB-KW"/>
</dbReference>
<dbReference type="PANTHER" id="PTHR21180:SF32">
    <property type="entry name" value="ENDONUCLEASE_EXONUCLEASE_PHOSPHATASE FAMILY DOMAIN-CONTAINING PROTEIN 1"/>
    <property type="match status" value="1"/>
</dbReference>
<dbReference type="GO" id="GO:0015628">
    <property type="term" value="P:protein secretion by the type II secretion system"/>
    <property type="evidence" value="ECO:0007669"/>
    <property type="project" value="TreeGrafter"/>
</dbReference>
<keyword evidence="3" id="KW-1185">Reference proteome</keyword>
<proteinExistence type="predicted"/>
<feature type="signal peptide" evidence="1">
    <location>
        <begin position="1"/>
        <end position="21"/>
    </location>
</feature>
<keyword evidence="2" id="KW-0238">DNA-binding</keyword>
<keyword evidence="1" id="KW-0732">Signal</keyword>
<dbReference type="KEGG" id="ehn:H9Q80_16475"/>
<dbReference type="EMBL" id="CP060636">
    <property type="protein sequence ID" value="QNM11818.1"/>
    <property type="molecule type" value="Genomic_DNA"/>
</dbReference>
<dbReference type="PANTHER" id="PTHR21180">
    <property type="entry name" value="ENDONUCLEASE/EXONUCLEASE/PHOSPHATASE FAMILY DOMAIN-CONTAINING PROTEIN 1"/>
    <property type="match status" value="1"/>
</dbReference>
<accession>A0A7G9GLY6</accession>
<evidence type="ECO:0000313" key="3">
    <source>
        <dbReference type="Proteomes" id="UP000515856"/>
    </source>
</evidence>
<dbReference type="GO" id="GO:0015627">
    <property type="term" value="C:type II protein secretion system complex"/>
    <property type="evidence" value="ECO:0007669"/>
    <property type="project" value="TreeGrafter"/>
</dbReference>
<reference evidence="2 3" key="1">
    <citation type="submission" date="2020-08" db="EMBL/GenBank/DDBJ databases">
        <authorList>
            <person name="Liu C."/>
            <person name="Sun Q."/>
        </authorList>
    </citation>
    <scope>NUCLEOTIDE SEQUENCE [LARGE SCALE GENOMIC DNA]</scope>
    <source>
        <strain evidence="2 3">NSJ-61</strain>
    </source>
</reference>
<dbReference type="Proteomes" id="UP000515856">
    <property type="component" value="Chromosome"/>
</dbReference>
<gene>
    <name evidence="2" type="ORF">H9Q80_16475</name>
</gene>
<dbReference type="InterPro" id="IPR010994">
    <property type="entry name" value="RuvA_2-like"/>
</dbReference>
<protein>
    <submittedName>
        <fullName evidence="2">ComEA family DNA-binding protein</fullName>
    </submittedName>
</protein>
<dbReference type="AlphaFoldDB" id="A0A7G9GLY6"/>
<sequence>MKKMMVVLFFVLLLCSRYQFVDMSQYESKTKSIEVKGAIQAPGVYEVDAHASVEDILKKAQGCLDNADTSSLNLSLDLPDESVLVIPEIKETALISINSASEEESDSLPGVGPAIAKRIVAYRMEKPFQSLEEIKEVKGIGDAMYAKIQNMICL</sequence>
<dbReference type="InterPro" id="IPR051675">
    <property type="entry name" value="Endo/Exo/Phosphatase_dom_1"/>
</dbReference>
<dbReference type="RefSeq" id="WP_187426207.1">
    <property type="nucleotide sequence ID" value="NZ_CP060636.1"/>
</dbReference>
<name>A0A7G9GLY6_9FIRM</name>
<evidence type="ECO:0000313" key="2">
    <source>
        <dbReference type="EMBL" id="QNM11818.1"/>
    </source>
</evidence>
<dbReference type="Gene3D" id="1.10.150.320">
    <property type="entry name" value="Photosystem II 12 kDa extrinsic protein"/>
    <property type="match status" value="1"/>
</dbReference>
<dbReference type="SUPFAM" id="SSF47781">
    <property type="entry name" value="RuvA domain 2-like"/>
    <property type="match status" value="1"/>
</dbReference>
<dbReference type="Pfam" id="PF12836">
    <property type="entry name" value="HHH_3"/>
    <property type="match status" value="1"/>
</dbReference>
<evidence type="ECO:0000256" key="1">
    <source>
        <dbReference type="SAM" id="SignalP"/>
    </source>
</evidence>
<feature type="chain" id="PRO_5038799140" evidence="1">
    <location>
        <begin position="22"/>
        <end position="154"/>
    </location>
</feature>